<protein>
    <submittedName>
        <fullName evidence="2">Uncharacterized protein</fullName>
    </submittedName>
</protein>
<gene>
    <name evidence="2" type="ORF">SKAU_G00378510</name>
</gene>
<name>A0A9Q1IEG3_SYNKA</name>
<evidence type="ECO:0000256" key="1">
    <source>
        <dbReference type="SAM" id="MobiDB-lite"/>
    </source>
</evidence>
<dbReference type="AlphaFoldDB" id="A0A9Q1IEG3"/>
<evidence type="ECO:0000313" key="2">
    <source>
        <dbReference type="EMBL" id="KAJ8336631.1"/>
    </source>
</evidence>
<accession>A0A9Q1IEG3</accession>
<keyword evidence="3" id="KW-1185">Reference proteome</keyword>
<evidence type="ECO:0000313" key="3">
    <source>
        <dbReference type="Proteomes" id="UP001152622"/>
    </source>
</evidence>
<organism evidence="2 3">
    <name type="scientific">Synaphobranchus kaupii</name>
    <name type="common">Kaup's arrowtooth eel</name>
    <dbReference type="NCBI Taxonomy" id="118154"/>
    <lineage>
        <taxon>Eukaryota</taxon>
        <taxon>Metazoa</taxon>
        <taxon>Chordata</taxon>
        <taxon>Craniata</taxon>
        <taxon>Vertebrata</taxon>
        <taxon>Euteleostomi</taxon>
        <taxon>Actinopterygii</taxon>
        <taxon>Neopterygii</taxon>
        <taxon>Teleostei</taxon>
        <taxon>Anguilliformes</taxon>
        <taxon>Synaphobranchidae</taxon>
        <taxon>Synaphobranchus</taxon>
    </lineage>
</organism>
<proteinExistence type="predicted"/>
<dbReference type="EMBL" id="JAINUF010000019">
    <property type="protein sequence ID" value="KAJ8336631.1"/>
    <property type="molecule type" value="Genomic_DNA"/>
</dbReference>
<sequence length="88" mass="9401">MTSQHLEFPWYGKLCGEQTCFLIGQQAVSDSTLESCGTNLLNSSVWGSSETGALRPAACAAKTTPHQSYPVSCTPSIHTPTRTGEEIP</sequence>
<feature type="region of interest" description="Disordered" evidence="1">
    <location>
        <begin position="65"/>
        <end position="88"/>
    </location>
</feature>
<dbReference type="Proteomes" id="UP001152622">
    <property type="component" value="Chromosome 19"/>
</dbReference>
<feature type="compositionally biased region" description="Polar residues" evidence="1">
    <location>
        <begin position="65"/>
        <end position="82"/>
    </location>
</feature>
<reference evidence="2" key="1">
    <citation type="journal article" date="2023" name="Science">
        <title>Genome structures resolve the early diversification of teleost fishes.</title>
        <authorList>
            <person name="Parey E."/>
            <person name="Louis A."/>
            <person name="Montfort J."/>
            <person name="Bouchez O."/>
            <person name="Roques C."/>
            <person name="Iampietro C."/>
            <person name="Lluch J."/>
            <person name="Castinel A."/>
            <person name="Donnadieu C."/>
            <person name="Desvignes T."/>
            <person name="Floi Bucao C."/>
            <person name="Jouanno E."/>
            <person name="Wen M."/>
            <person name="Mejri S."/>
            <person name="Dirks R."/>
            <person name="Jansen H."/>
            <person name="Henkel C."/>
            <person name="Chen W.J."/>
            <person name="Zahm M."/>
            <person name="Cabau C."/>
            <person name="Klopp C."/>
            <person name="Thompson A.W."/>
            <person name="Robinson-Rechavi M."/>
            <person name="Braasch I."/>
            <person name="Lecointre G."/>
            <person name="Bobe J."/>
            <person name="Postlethwait J.H."/>
            <person name="Berthelot C."/>
            <person name="Roest Crollius H."/>
            <person name="Guiguen Y."/>
        </authorList>
    </citation>
    <scope>NUCLEOTIDE SEQUENCE</scope>
    <source>
        <strain evidence="2">WJC10195</strain>
    </source>
</reference>
<comment type="caution">
    <text evidence="2">The sequence shown here is derived from an EMBL/GenBank/DDBJ whole genome shotgun (WGS) entry which is preliminary data.</text>
</comment>